<dbReference type="GO" id="GO:0048544">
    <property type="term" value="P:recognition of pollen"/>
    <property type="evidence" value="ECO:0007669"/>
    <property type="project" value="InterPro"/>
</dbReference>
<evidence type="ECO:0000256" key="21">
    <source>
        <dbReference type="SAM" id="Phobius"/>
    </source>
</evidence>
<dbReference type="AlphaFoldDB" id="A0AAD7VDW8"/>
<keyword evidence="11 19" id="KW-0067">ATP-binding</keyword>
<feature type="domain" description="Bulb-type lectin" evidence="23">
    <location>
        <begin position="44"/>
        <end position="169"/>
    </location>
</feature>
<keyword evidence="6" id="KW-0732">Signal</keyword>
<dbReference type="FunFam" id="1.10.510.10:FF:001016">
    <property type="entry name" value="G-type lectin S-receptor-like serine/threonine-protein kinase SD3-1"/>
    <property type="match status" value="1"/>
</dbReference>
<dbReference type="FunFam" id="2.90.10.10:FF:000032">
    <property type="entry name" value="G-type lectin S-receptor-like serine/threonine-protein kinase SD3-1"/>
    <property type="match status" value="1"/>
</dbReference>
<proteinExistence type="inferred from homology"/>
<dbReference type="EMBL" id="JARAOO010000004">
    <property type="protein sequence ID" value="KAJ7972232.1"/>
    <property type="molecule type" value="Genomic_DNA"/>
</dbReference>
<evidence type="ECO:0000313" key="25">
    <source>
        <dbReference type="EMBL" id="KAJ7972232.1"/>
    </source>
</evidence>
<comment type="catalytic activity">
    <reaction evidence="18 19">
        <text>L-seryl-[protein] + ATP = O-phospho-L-seryl-[protein] + ADP + H(+)</text>
        <dbReference type="Rhea" id="RHEA:17989"/>
        <dbReference type="Rhea" id="RHEA-COMP:9863"/>
        <dbReference type="Rhea" id="RHEA-COMP:11604"/>
        <dbReference type="ChEBI" id="CHEBI:15378"/>
        <dbReference type="ChEBI" id="CHEBI:29999"/>
        <dbReference type="ChEBI" id="CHEBI:30616"/>
        <dbReference type="ChEBI" id="CHEBI:83421"/>
        <dbReference type="ChEBI" id="CHEBI:456216"/>
        <dbReference type="EC" id="2.7.11.1"/>
    </reaction>
</comment>
<evidence type="ECO:0000256" key="8">
    <source>
        <dbReference type="ARBA" id="ARBA00022737"/>
    </source>
</evidence>
<dbReference type="SUPFAM" id="SSF51110">
    <property type="entry name" value="alpha-D-mannose-specific plant lectins"/>
    <property type="match status" value="2"/>
</dbReference>
<dbReference type="KEGG" id="qsa:O6P43_010154"/>
<comment type="catalytic activity">
    <reaction evidence="17 19">
        <text>L-threonyl-[protein] + ATP = O-phospho-L-threonyl-[protein] + ADP + H(+)</text>
        <dbReference type="Rhea" id="RHEA:46608"/>
        <dbReference type="Rhea" id="RHEA-COMP:11060"/>
        <dbReference type="Rhea" id="RHEA-COMP:11605"/>
        <dbReference type="ChEBI" id="CHEBI:15378"/>
        <dbReference type="ChEBI" id="CHEBI:30013"/>
        <dbReference type="ChEBI" id="CHEBI:30616"/>
        <dbReference type="ChEBI" id="CHEBI:61977"/>
        <dbReference type="ChEBI" id="CHEBI:456216"/>
        <dbReference type="EC" id="2.7.11.1"/>
    </reaction>
</comment>
<dbReference type="PROSITE" id="PS50927">
    <property type="entry name" value="BULB_LECTIN"/>
    <property type="match status" value="2"/>
</dbReference>
<comment type="caution">
    <text evidence="25">The sequence shown here is derived from an EMBL/GenBank/DDBJ whole genome shotgun (WGS) entry which is preliminary data.</text>
</comment>
<dbReference type="GO" id="GO:0030246">
    <property type="term" value="F:carbohydrate binding"/>
    <property type="evidence" value="ECO:0007669"/>
    <property type="project" value="UniProtKB-KW"/>
</dbReference>
<evidence type="ECO:0000256" key="5">
    <source>
        <dbReference type="ARBA" id="ARBA00022692"/>
    </source>
</evidence>
<comment type="similarity">
    <text evidence="19">Belongs to the protein kinase superfamily. Ser/Thr protein kinase family.</text>
</comment>
<keyword evidence="9 19" id="KW-0547">Nucleotide-binding</keyword>
<dbReference type="EC" id="2.7.11.1" evidence="19"/>
<dbReference type="Gene3D" id="2.90.10.30">
    <property type="match status" value="1"/>
</dbReference>
<keyword evidence="3 19" id="KW-0723">Serine/threonine-protein kinase</keyword>
<evidence type="ECO:0000313" key="26">
    <source>
        <dbReference type="Proteomes" id="UP001163823"/>
    </source>
</evidence>
<dbReference type="PANTHER" id="PTHR47974">
    <property type="entry name" value="OS07G0415500 PROTEIN"/>
    <property type="match status" value="1"/>
</dbReference>
<dbReference type="InterPro" id="IPR000858">
    <property type="entry name" value="S_locus_glycoprot_dom"/>
</dbReference>
<evidence type="ECO:0000256" key="17">
    <source>
        <dbReference type="ARBA" id="ARBA00047899"/>
    </source>
</evidence>
<keyword evidence="5 21" id="KW-0812">Transmembrane</keyword>
<dbReference type="InterPro" id="IPR001480">
    <property type="entry name" value="Bulb-type_lectin_dom"/>
</dbReference>
<dbReference type="Gene3D" id="1.10.510.10">
    <property type="entry name" value="Transferase(Phosphotransferase) domain 1"/>
    <property type="match status" value="2"/>
</dbReference>
<organism evidence="25 26">
    <name type="scientific">Quillaja saponaria</name>
    <name type="common">Soap bark tree</name>
    <dbReference type="NCBI Taxonomy" id="32244"/>
    <lineage>
        <taxon>Eukaryota</taxon>
        <taxon>Viridiplantae</taxon>
        <taxon>Streptophyta</taxon>
        <taxon>Embryophyta</taxon>
        <taxon>Tracheophyta</taxon>
        <taxon>Spermatophyta</taxon>
        <taxon>Magnoliopsida</taxon>
        <taxon>eudicotyledons</taxon>
        <taxon>Gunneridae</taxon>
        <taxon>Pentapetalae</taxon>
        <taxon>rosids</taxon>
        <taxon>fabids</taxon>
        <taxon>Fabales</taxon>
        <taxon>Quillajaceae</taxon>
        <taxon>Quillaja</taxon>
    </lineage>
</organism>
<evidence type="ECO:0000256" key="11">
    <source>
        <dbReference type="ARBA" id="ARBA00022840"/>
    </source>
</evidence>
<feature type="domain" description="Apple" evidence="24">
    <location>
        <begin position="342"/>
        <end position="422"/>
    </location>
</feature>
<keyword evidence="12 21" id="KW-1133">Transmembrane helix</keyword>
<dbReference type="PIRSF" id="PIRSF000641">
    <property type="entry name" value="SRK"/>
    <property type="match status" value="1"/>
</dbReference>
<keyword evidence="15" id="KW-0675">Receptor</keyword>
<evidence type="ECO:0000256" key="2">
    <source>
        <dbReference type="ARBA" id="ARBA00022475"/>
    </source>
</evidence>
<dbReference type="Pfam" id="PF00024">
    <property type="entry name" value="PAN_1"/>
    <property type="match status" value="1"/>
</dbReference>
<evidence type="ECO:0000256" key="14">
    <source>
        <dbReference type="ARBA" id="ARBA00023157"/>
    </source>
</evidence>
<evidence type="ECO:0000256" key="9">
    <source>
        <dbReference type="ARBA" id="ARBA00022741"/>
    </source>
</evidence>
<dbReference type="FunFam" id="2.90.10.10:FF:000016">
    <property type="entry name" value="G-type lectin S-receptor-like serine/threonine-protein kinase"/>
    <property type="match status" value="1"/>
</dbReference>
<dbReference type="GO" id="GO:0004674">
    <property type="term" value="F:protein serine/threonine kinase activity"/>
    <property type="evidence" value="ECO:0007669"/>
    <property type="project" value="UniProtKB-KW"/>
</dbReference>
<dbReference type="Pfam" id="PF00954">
    <property type="entry name" value="S_locus_glycop"/>
    <property type="match status" value="1"/>
</dbReference>
<feature type="domain" description="Protein kinase" evidence="22">
    <location>
        <begin position="492"/>
        <end position="778"/>
    </location>
</feature>
<dbReference type="InterPro" id="IPR036426">
    <property type="entry name" value="Bulb-type_lectin_dom_sf"/>
</dbReference>
<evidence type="ECO:0000256" key="16">
    <source>
        <dbReference type="ARBA" id="ARBA00023180"/>
    </source>
</evidence>
<feature type="transmembrane region" description="Helical" evidence="21">
    <location>
        <begin position="453"/>
        <end position="476"/>
    </location>
</feature>
<dbReference type="PROSITE" id="PS50948">
    <property type="entry name" value="PAN"/>
    <property type="match status" value="1"/>
</dbReference>
<evidence type="ECO:0000256" key="6">
    <source>
        <dbReference type="ARBA" id="ARBA00022729"/>
    </source>
</evidence>
<reference evidence="25" key="1">
    <citation type="journal article" date="2023" name="Science">
        <title>Elucidation of the pathway for biosynthesis of saponin adjuvants from the soapbark tree.</title>
        <authorList>
            <person name="Reed J."/>
            <person name="Orme A."/>
            <person name="El-Demerdash A."/>
            <person name="Owen C."/>
            <person name="Martin L.B.B."/>
            <person name="Misra R.C."/>
            <person name="Kikuchi S."/>
            <person name="Rejzek M."/>
            <person name="Martin A.C."/>
            <person name="Harkess A."/>
            <person name="Leebens-Mack J."/>
            <person name="Louveau T."/>
            <person name="Stephenson M.J."/>
            <person name="Osbourn A."/>
        </authorList>
    </citation>
    <scope>NUCLEOTIDE SEQUENCE</scope>
    <source>
        <strain evidence="25">S10</strain>
    </source>
</reference>
<evidence type="ECO:0000259" key="22">
    <source>
        <dbReference type="PROSITE" id="PS50011"/>
    </source>
</evidence>
<evidence type="ECO:0000256" key="1">
    <source>
        <dbReference type="ARBA" id="ARBA00004251"/>
    </source>
</evidence>
<keyword evidence="26" id="KW-1185">Reference proteome</keyword>
<keyword evidence="10 19" id="KW-0418">Kinase</keyword>
<protein>
    <recommendedName>
        <fullName evidence="19">Receptor-like serine/threonine-protein kinase</fullName>
        <ecNumber evidence="19">2.7.11.1</ecNumber>
    </recommendedName>
</protein>
<evidence type="ECO:0000256" key="10">
    <source>
        <dbReference type="ARBA" id="ARBA00022777"/>
    </source>
</evidence>
<dbReference type="PANTHER" id="PTHR47974:SF13">
    <property type="entry name" value="G-TYPE LECTIN S-RECEPTOR-LIKE SERINE_THREONINE-PROTEIN KINASE SD3-1"/>
    <property type="match status" value="1"/>
</dbReference>
<dbReference type="InterPro" id="IPR011009">
    <property type="entry name" value="Kinase-like_dom_sf"/>
</dbReference>
<dbReference type="InterPro" id="IPR000719">
    <property type="entry name" value="Prot_kinase_dom"/>
</dbReference>
<keyword evidence="7" id="KW-0430">Lectin</keyword>
<dbReference type="Pfam" id="PF01453">
    <property type="entry name" value="B_lectin"/>
    <property type="match status" value="1"/>
</dbReference>
<dbReference type="CDD" id="cd00028">
    <property type="entry name" value="B_lectin"/>
    <property type="match status" value="1"/>
</dbReference>
<keyword evidence="2" id="KW-1003">Cell membrane</keyword>
<dbReference type="Gene3D" id="2.90.10.10">
    <property type="entry name" value="Bulb-type lectin domain"/>
    <property type="match status" value="1"/>
</dbReference>
<gene>
    <name evidence="25" type="ORF">O6P43_010154</name>
</gene>
<feature type="transmembrane region" description="Helical" evidence="21">
    <location>
        <begin position="21"/>
        <end position="43"/>
    </location>
</feature>
<evidence type="ECO:0000259" key="24">
    <source>
        <dbReference type="PROSITE" id="PS50948"/>
    </source>
</evidence>
<dbReference type="FunFam" id="1.10.510.10:FF:000846">
    <property type="entry name" value="G-type lectin S-receptor-like serine/threonine-protein kinase SD3-1"/>
    <property type="match status" value="1"/>
</dbReference>
<feature type="region of interest" description="Disordered" evidence="20">
    <location>
        <begin position="754"/>
        <end position="778"/>
    </location>
</feature>
<dbReference type="SMART" id="SM00108">
    <property type="entry name" value="B_lectin"/>
    <property type="match status" value="1"/>
</dbReference>
<keyword evidence="4 19" id="KW-0808">Transferase</keyword>
<evidence type="ECO:0000256" key="4">
    <source>
        <dbReference type="ARBA" id="ARBA00022679"/>
    </source>
</evidence>
<evidence type="ECO:0000256" key="7">
    <source>
        <dbReference type="ARBA" id="ARBA00022734"/>
    </source>
</evidence>
<dbReference type="GO" id="GO:0005524">
    <property type="term" value="F:ATP binding"/>
    <property type="evidence" value="ECO:0007669"/>
    <property type="project" value="UniProtKB-KW"/>
</dbReference>
<dbReference type="SMART" id="SM00473">
    <property type="entry name" value="PAN_AP"/>
    <property type="match status" value="1"/>
</dbReference>
<evidence type="ECO:0000259" key="23">
    <source>
        <dbReference type="PROSITE" id="PS50927"/>
    </source>
</evidence>
<evidence type="ECO:0000256" key="15">
    <source>
        <dbReference type="ARBA" id="ARBA00023170"/>
    </source>
</evidence>
<name>A0AAD7VDW8_QUISA</name>
<evidence type="ECO:0000256" key="18">
    <source>
        <dbReference type="ARBA" id="ARBA00048679"/>
    </source>
</evidence>
<accession>A0AAD7VDW8</accession>
<evidence type="ECO:0000256" key="12">
    <source>
        <dbReference type="ARBA" id="ARBA00022989"/>
    </source>
</evidence>
<evidence type="ECO:0000256" key="13">
    <source>
        <dbReference type="ARBA" id="ARBA00023136"/>
    </source>
</evidence>
<evidence type="ECO:0000256" key="3">
    <source>
        <dbReference type="ARBA" id="ARBA00022527"/>
    </source>
</evidence>
<keyword evidence="16" id="KW-0325">Glycoprotein</keyword>
<dbReference type="InterPro" id="IPR001245">
    <property type="entry name" value="Ser-Thr/Tyr_kinase_cat_dom"/>
</dbReference>
<dbReference type="SUPFAM" id="SSF56112">
    <property type="entry name" value="Protein kinase-like (PK-like)"/>
    <property type="match status" value="1"/>
</dbReference>
<keyword evidence="13 21" id="KW-0472">Membrane</keyword>
<dbReference type="Pfam" id="PF07714">
    <property type="entry name" value="PK_Tyr_Ser-Thr"/>
    <property type="match status" value="1"/>
</dbReference>
<evidence type="ECO:0000256" key="20">
    <source>
        <dbReference type="SAM" id="MobiDB-lite"/>
    </source>
</evidence>
<dbReference type="Gene3D" id="3.50.4.10">
    <property type="entry name" value="Hepatocyte Growth Factor"/>
    <property type="match status" value="1"/>
</dbReference>
<dbReference type="PROSITE" id="PS50011">
    <property type="entry name" value="PROTEIN_KINASE_DOM"/>
    <property type="match status" value="1"/>
</dbReference>
<dbReference type="InterPro" id="IPR003609">
    <property type="entry name" value="Pan_app"/>
</dbReference>
<dbReference type="Gene3D" id="3.30.200.20">
    <property type="entry name" value="Phosphorylase Kinase, domain 1"/>
    <property type="match status" value="1"/>
</dbReference>
<dbReference type="InterPro" id="IPR024171">
    <property type="entry name" value="SRK-like_kinase"/>
</dbReference>
<feature type="domain" description="Bulb-type lectin" evidence="23">
    <location>
        <begin position="172"/>
        <end position="290"/>
    </location>
</feature>
<dbReference type="FunFam" id="3.30.200.20:FF:000798">
    <property type="entry name" value="G-type lectin S-receptor-like serine/threonine-protein kinase SD3-1"/>
    <property type="match status" value="1"/>
</dbReference>
<evidence type="ECO:0000256" key="19">
    <source>
        <dbReference type="PIRNR" id="PIRNR000641"/>
    </source>
</evidence>
<keyword evidence="8" id="KW-0677">Repeat</keyword>
<keyword evidence="14" id="KW-1015">Disulfide bond</keyword>
<dbReference type="Proteomes" id="UP001163823">
    <property type="component" value="Chromosome 4"/>
</dbReference>
<comment type="subcellular location">
    <subcellularLocation>
        <location evidence="1">Cell membrane</location>
        <topology evidence="1">Single-pass type I membrane protein</topology>
    </subcellularLocation>
</comment>
<dbReference type="GO" id="GO:0005886">
    <property type="term" value="C:plasma membrane"/>
    <property type="evidence" value="ECO:0007669"/>
    <property type="project" value="UniProtKB-SubCell"/>
</dbReference>
<sequence>MVILVHLHLLAHMKLLKQEEYILRSPFLLCIFIGLLLHSNVIAHIPLGSKLSAIDNDCWVSFNGDFAFGFFNLSDQPNQYSIGIRFNSKTIPFSDQTVVWVAGADVTVSNKSFFQLTQDGELVLFDSFKGVPAWTSETGHLSVVSAALHDNGNLVLLDGKRNIVWQSFDTPSDTLLPGQNLSVRQSLRAASKNSVSSYYSLYMNASGQLQLRWESHVVYWTSGSPASSNLSAFLAFNGALQLRDQFLKPLWSVFGEDHNDSVNYRFLRLDVDGNLRLYSWIETSQSWRSVWQAVENQCKVFATCGQQGICVFTASGSADCRCPFEIQAETNSRCLVPYQRECESGSNMFTYDHTFLYGIYPPGDSVILTSLQQCQSLCLNDPLCTVATFTNDGTAQCWMKKTEHVTGYSDPSVSAISFVKKCSGPLAVNPNLIKSSPEHSPPKQSAKFCVPCLIGASSGTLFILIILQLSICFCIYSKKINNRKKATLANTWPNSKGLVVLSFCEIKNLTGDFKHQIGPKMFKGMLPNNQRVAVKNLNASIEERKFRSVASKMGNIHHKNLLKLEGYCCELNHRFLVYEYAKNGSVKKYVDDSKLCRRLTWRKRVEICLSVAKAICYLHTGCREFVSHGNLKFENVVLDENLEAKVTEFGFASIYSEAASHGSSAEKDVEDFGKMVLMLLSGCQENGELCEWTYKELMEGRAENVADKRIDGGVDLEELKRTLRIAFWCLQSDERRRPSMGEVVKVLEGTLNVDPPPPPFACHRSPEEDDGRECVLEP</sequence>